<dbReference type="EMBL" id="JABCIY010000216">
    <property type="protein sequence ID" value="KAF7188089.1"/>
    <property type="molecule type" value="Genomic_DNA"/>
</dbReference>
<evidence type="ECO:0000313" key="2">
    <source>
        <dbReference type="Proteomes" id="UP000660729"/>
    </source>
</evidence>
<organism evidence="1 2">
    <name type="scientific">Pseudocercospora fuligena</name>
    <dbReference type="NCBI Taxonomy" id="685502"/>
    <lineage>
        <taxon>Eukaryota</taxon>
        <taxon>Fungi</taxon>
        <taxon>Dikarya</taxon>
        <taxon>Ascomycota</taxon>
        <taxon>Pezizomycotina</taxon>
        <taxon>Dothideomycetes</taxon>
        <taxon>Dothideomycetidae</taxon>
        <taxon>Mycosphaerellales</taxon>
        <taxon>Mycosphaerellaceae</taxon>
        <taxon>Pseudocercospora</taxon>
    </lineage>
</organism>
<reference evidence="1" key="1">
    <citation type="submission" date="2020-04" db="EMBL/GenBank/DDBJ databases">
        <title>Draft genome resource of the tomato pathogen Pseudocercospora fuligena.</title>
        <authorList>
            <person name="Zaccaron A."/>
        </authorList>
    </citation>
    <scope>NUCLEOTIDE SEQUENCE</scope>
    <source>
        <strain evidence="1">PF001</strain>
    </source>
</reference>
<keyword evidence="2" id="KW-1185">Reference proteome</keyword>
<protein>
    <submittedName>
        <fullName evidence="1">Uncharacterized protein</fullName>
    </submittedName>
</protein>
<proteinExistence type="predicted"/>
<dbReference type="AlphaFoldDB" id="A0A8H6RBV3"/>
<dbReference type="Proteomes" id="UP000660729">
    <property type="component" value="Unassembled WGS sequence"/>
</dbReference>
<comment type="caution">
    <text evidence="1">The sequence shown here is derived from an EMBL/GenBank/DDBJ whole genome shotgun (WGS) entry which is preliminary data.</text>
</comment>
<gene>
    <name evidence="1" type="ORF">HII31_10563</name>
</gene>
<dbReference type="OrthoDB" id="3650757at2759"/>
<name>A0A8H6RBV3_9PEZI</name>
<accession>A0A8H6RBV3</accession>
<evidence type="ECO:0000313" key="1">
    <source>
        <dbReference type="EMBL" id="KAF7188089.1"/>
    </source>
</evidence>
<sequence>MSAELRNTIYELAFTADHNEGEKVRLFGAKPPAKSLLLSCRQTYIEAKGYYVEAYQKYWRTTEFVMSTSELKRKSIELSDVKGEDVDKVTELGIWEERADSAYMRFRYVLDHGVWTMGDGKTPPIDWPQEFKNGFLIFGAVQDNPHTIRASLAFRLQRAQGLTVPLRLLLALLVWYIEEDRSNNIHEKATPIDWLPQWK</sequence>